<sequence length="151" mass="17559">MKELYPDQMWMEFALIQNVYTSHYTNASIYHGYYVHIGQYDIDILSDSLYQYKSDIEGLEFIETGGGHNIKHESNLSFFIGIKIIDLVETEDMDDCHLLAKQLSSVYNIPQGFPTKEALQKELLSKYKTKELTVIGKCRTITWQNMCYCCT</sequence>
<dbReference type="EMBL" id="MN740329">
    <property type="protein sequence ID" value="QHU00733.1"/>
    <property type="molecule type" value="Genomic_DNA"/>
</dbReference>
<protein>
    <submittedName>
        <fullName evidence="1">Uncharacterized protein</fullName>
    </submittedName>
</protein>
<organism evidence="1">
    <name type="scientific">viral metagenome</name>
    <dbReference type="NCBI Taxonomy" id="1070528"/>
    <lineage>
        <taxon>unclassified sequences</taxon>
        <taxon>metagenomes</taxon>
        <taxon>organismal metagenomes</taxon>
    </lineage>
</organism>
<accession>A0A6C0J609</accession>
<proteinExistence type="predicted"/>
<name>A0A6C0J609_9ZZZZ</name>
<dbReference type="AlphaFoldDB" id="A0A6C0J609"/>
<evidence type="ECO:0000313" key="1">
    <source>
        <dbReference type="EMBL" id="QHU00733.1"/>
    </source>
</evidence>
<reference evidence="1" key="1">
    <citation type="journal article" date="2020" name="Nature">
        <title>Giant virus diversity and host interactions through global metagenomics.</title>
        <authorList>
            <person name="Schulz F."/>
            <person name="Roux S."/>
            <person name="Paez-Espino D."/>
            <person name="Jungbluth S."/>
            <person name="Walsh D.A."/>
            <person name="Denef V.J."/>
            <person name="McMahon K.D."/>
            <person name="Konstantinidis K.T."/>
            <person name="Eloe-Fadrosh E.A."/>
            <person name="Kyrpides N.C."/>
            <person name="Woyke T."/>
        </authorList>
    </citation>
    <scope>NUCLEOTIDE SEQUENCE</scope>
    <source>
        <strain evidence="1">GVMAG-M-3300025860-20</strain>
    </source>
</reference>